<feature type="region of interest" description="Disordered" evidence="1">
    <location>
        <begin position="42"/>
        <end position="68"/>
    </location>
</feature>
<dbReference type="RefSeq" id="WP_214056352.1">
    <property type="nucleotide sequence ID" value="NZ_BAAAHS010000108.1"/>
</dbReference>
<dbReference type="InterPro" id="IPR027417">
    <property type="entry name" value="P-loop_NTPase"/>
</dbReference>
<evidence type="ECO:0008006" key="4">
    <source>
        <dbReference type="Google" id="ProtNLM"/>
    </source>
</evidence>
<reference evidence="2 3" key="1">
    <citation type="submission" date="2021-05" db="EMBL/GenBank/DDBJ databases">
        <title>Complete genome of Nocardioides aquaticus KCTC 9944T isolated from meromictic and hypersaline Ekho Lake, Antarctica.</title>
        <authorList>
            <person name="Hwang K."/>
            <person name="Kim K.M."/>
            <person name="Choe H."/>
        </authorList>
    </citation>
    <scope>NUCLEOTIDE SEQUENCE [LARGE SCALE GENOMIC DNA]</scope>
    <source>
        <strain evidence="2 3">KCTC 9944</strain>
    </source>
</reference>
<evidence type="ECO:0000256" key="1">
    <source>
        <dbReference type="SAM" id="MobiDB-lite"/>
    </source>
</evidence>
<name>A0ABX8EMN3_9ACTN</name>
<proteinExistence type="predicted"/>
<evidence type="ECO:0000313" key="3">
    <source>
        <dbReference type="Proteomes" id="UP000679307"/>
    </source>
</evidence>
<evidence type="ECO:0000313" key="2">
    <source>
        <dbReference type="EMBL" id="QVT80881.1"/>
    </source>
</evidence>
<protein>
    <recommendedName>
        <fullName evidence="4">Sulfotransferase family protein</fullName>
    </recommendedName>
</protein>
<dbReference type="Gene3D" id="3.40.50.300">
    <property type="entry name" value="P-loop containing nucleotide triphosphate hydrolases"/>
    <property type="match status" value="1"/>
</dbReference>
<dbReference type="SUPFAM" id="SSF52540">
    <property type="entry name" value="P-loop containing nucleoside triphosphate hydrolases"/>
    <property type="match status" value="1"/>
</dbReference>
<keyword evidence="3" id="KW-1185">Reference proteome</keyword>
<feature type="compositionally biased region" description="Basic and acidic residues" evidence="1">
    <location>
        <begin position="42"/>
        <end position="57"/>
    </location>
</feature>
<accession>A0ABX8EMN3</accession>
<gene>
    <name evidence="2" type="ORF">ENKNEFLB_03282</name>
</gene>
<dbReference type="Proteomes" id="UP000679307">
    <property type="component" value="Chromosome"/>
</dbReference>
<organism evidence="2 3">
    <name type="scientific">Nocardioides aquaticus</name>
    <dbReference type="NCBI Taxonomy" id="160826"/>
    <lineage>
        <taxon>Bacteria</taxon>
        <taxon>Bacillati</taxon>
        <taxon>Actinomycetota</taxon>
        <taxon>Actinomycetes</taxon>
        <taxon>Propionibacteriales</taxon>
        <taxon>Nocardioidaceae</taxon>
        <taxon>Nocardioides</taxon>
    </lineage>
</organism>
<dbReference type="EMBL" id="CP075371">
    <property type="protein sequence ID" value="QVT80881.1"/>
    <property type="molecule type" value="Genomic_DNA"/>
</dbReference>
<sequence length="381" mass="42230">MVDRVLLHLGLPKTATSYLQTIVWSNREALARAGVTVPGSERRDHLWSSRTIREDPHQRHKPPRQRSAWDRVRAELAAAPGTGLVSHEFLAAASQEQAARAVASLAPAEVHLVVTAREPLGLFTASWQESLKNGSTTPMADYGRTESADPRATWDWRTLDLRLVLQRWAPSVPPERVHVLVLDPGADRDDVWRRFAGLLGVDPDVCDLSGSFANASMGVAEAETLRRVNGRLEGFSRAFDKGVYLRSFLADERLATRGGERFWPEEDQVADCVRRGEESVAYLRQQGFDVSGRLEDLLVPADRDVRRRPASVSDAEVAEVAVALVAWMLHDVRELRSELAGLRREDAPGRVPAPPAPAASPVGARRLRRGLGALRRRLRRG</sequence>